<reference evidence="3" key="1">
    <citation type="journal article" date="2019" name="Int. J. Syst. Evol. Microbiol.">
        <title>The Global Catalogue of Microorganisms (GCM) 10K type strain sequencing project: providing services to taxonomists for standard genome sequencing and annotation.</title>
        <authorList>
            <consortium name="The Broad Institute Genomics Platform"/>
            <consortium name="The Broad Institute Genome Sequencing Center for Infectious Disease"/>
            <person name="Wu L."/>
            <person name="Ma J."/>
        </authorList>
    </citation>
    <scope>NUCLEOTIDE SEQUENCE [LARGE SCALE GENOMIC DNA]</scope>
    <source>
        <strain evidence="3">CCUG 64793</strain>
    </source>
</reference>
<evidence type="ECO:0008006" key="4">
    <source>
        <dbReference type="Google" id="ProtNLM"/>
    </source>
</evidence>
<evidence type="ECO:0000313" key="3">
    <source>
        <dbReference type="Proteomes" id="UP001597131"/>
    </source>
</evidence>
<proteinExistence type="predicted"/>
<gene>
    <name evidence="2" type="ORF">ACFQ3Q_07380</name>
</gene>
<accession>A0ABW3NST4</accession>
<name>A0ABW3NST4_9FLAO</name>
<evidence type="ECO:0000256" key="1">
    <source>
        <dbReference type="SAM" id="Phobius"/>
    </source>
</evidence>
<keyword evidence="1" id="KW-0812">Transmembrane</keyword>
<feature type="transmembrane region" description="Helical" evidence="1">
    <location>
        <begin position="59"/>
        <end position="81"/>
    </location>
</feature>
<dbReference type="Proteomes" id="UP001597131">
    <property type="component" value="Unassembled WGS sequence"/>
</dbReference>
<sequence>METQVLSSKVPVWFWILSSILLLWNIAGVISFFEHMGISEETLQAMPEGERVFYDTYPVWALIAFALAVFGGTLGCVGLLLRQKWAKALFIISLIGVLVQMIHTLLISGATETYGPGGMIMSGMIIAIAIFLVWFAGYGTQKGWLK</sequence>
<keyword evidence="3" id="KW-1185">Reference proteome</keyword>
<keyword evidence="1" id="KW-0472">Membrane</keyword>
<feature type="transmembrane region" description="Helical" evidence="1">
    <location>
        <begin position="12"/>
        <end position="33"/>
    </location>
</feature>
<evidence type="ECO:0000313" key="2">
    <source>
        <dbReference type="EMBL" id="MFD1095562.1"/>
    </source>
</evidence>
<keyword evidence="1" id="KW-1133">Transmembrane helix</keyword>
<comment type="caution">
    <text evidence="2">The sequence shown here is derived from an EMBL/GenBank/DDBJ whole genome shotgun (WGS) entry which is preliminary data.</text>
</comment>
<feature type="transmembrane region" description="Helical" evidence="1">
    <location>
        <begin position="119"/>
        <end position="138"/>
    </location>
</feature>
<organism evidence="2 3">
    <name type="scientific">Salegentibacter chungangensis</name>
    <dbReference type="NCBI Taxonomy" id="1335724"/>
    <lineage>
        <taxon>Bacteria</taxon>
        <taxon>Pseudomonadati</taxon>
        <taxon>Bacteroidota</taxon>
        <taxon>Flavobacteriia</taxon>
        <taxon>Flavobacteriales</taxon>
        <taxon>Flavobacteriaceae</taxon>
        <taxon>Salegentibacter</taxon>
    </lineage>
</organism>
<feature type="transmembrane region" description="Helical" evidence="1">
    <location>
        <begin position="88"/>
        <end position="107"/>
    </location>
</feature>
<dbReference type="RefSeq" id="WP_380744402.1">
    <property type="nucleotide sequence ID" value="NZ_JBHTLI010000001.1"/>
</dbReference>
<dbReference type="EMBL" id="JBHTLI010000001">
    <property type="protein sequence ID" value="MFD1095562.1"/>
    <property type="molecule type" value="Genomic_DNA"/>
</dbReference>
<protein>
    <recommendedName>
        <fullName evidence="4">Sugar transporter</fullName>
    </recommendedName>
</protein>